<dbReference type="InterPro" id="IPR021973">
    <property type="entry name" value="SprA-related"/>
</dbReference>
<evidence type="ECO:0000256" key="1">
    <source>
        <dbReference type="SAM" id="MobiDB-lite"/>
    </source>
</evidence>
<name>A0AA42B8V9_9GAMM</name>
<comment type="caution">
    <text evidence="2">The sequence shown here is derived from an EMBL/GenBank/DDBJ whole genome shotgun (WGS) entry which is preliminary data.</text>
</comment>
<feature type="compositionally biased region" description="Polar residues" evidence="1">
    <location>
        <begin position="106"/>
        <end position="125"/>
    </location>
</feature>
<feature type="compositionally biased region" description="Low complexity" evidence="1">
    <location>
        <begin position="94"/>
        <end position="105"/>
    </location>
</feature>
<keyword evidence="3" id="KW-1185">Reference proteome</keyword>
<dbReference type="Pfam" id="PF12118">
    <property type="entry name" value="SprA-related"/>
    <property type="match status" value="1"/>
</dbReference>
<feature type="compositionally biased region" description="Polar residues" evidence="1">
    <location>
        <begin position="255"/>
        <end position="268"/>
    </location>
</feature>
<proteinExistence type="predicted"/>
<evidence type="ECO:0000313" key="3">
    <source>
        <dbReference type="Proteomes" id="UP001165393"/>
    </source>
</evidence>
<dbReference type="RefSeq" id="WP_251262387.1">
    <property type="nucleotide sequence ID" value="NZ_JAMQGP010000008.1"/>
</dbReference>
<dbReference type="Proteomes" id="UP001165393">
    <property type="component" value="Unassembled WGS sequence"/>
</dbReference>
<feature type="region of interest" description="Disordered" evidence="1">
    <location>
        <begin position="34"/>
        <end position="174"/>
    </location>
</feature>
<dbReference type="AlphaFoldDB" id="A0AA42B8V9"/>
<evidence type="ECO:0000313" key="2">
    <source>
        <dbReference type="EMBL" id="MCM2680903.1"/>
    </source>
</evidence>
<reference evidence="2 3" key="1">
    <citation type="journal article" date="2013" name="Antonie Van Leeuwenhoek">
        <title>Echinimonas agarilytica gen. nov., sp. nov., a new gammaproteobacterium isolated from the sea urchin Strongylocentrotus intermedius.</title>
        <authorList>
            <person name="Nedashkovskaya O.I."/>
            <person name="Stenkova A.M."/>
            <person name="Zhukova N.V."/>
            <person name="Van Trappen S."/>
            <person name="Lee J.S."/>
            <person name="Kim S.B."/>
        </authorList>
    </citation>
    <scope>NUCLEOTIDE SEQUENCE [LARGE SCALE GENOMIC DNA]</scope>
    <source>
        <strain evidence="2 3">KMM 6351</strain>
    </source>
</reference>
<feature type="compositionally biased region" description="Basic and acidic residues" evidence="1">
    <location>
        <begin position="128"/>
        <end position="153"/>
    </location>
</feature>
<dbReference type="EMBL" id="JAMQGP010000008">
    <property type="protein sequence ID" value="MCM2680903.1"/>
    <property type="molecule type" value="Genomic_DNA"/>
</dbReference>
<gene>
    <name evidence="2" type="ORF">NAF29_14705</name>
</gene>
<feature type="region of interest" description="Disordered" evidence="1">
    <location>
        <begin position="232"/>
        <end position="277"/>
    </location>
</feature>
<accession>A0AA42B8V9</accession>
<protein>
    <recommendedName>
        <fullName evidence="4">SprA-related family protein</fullName>
    </recommendedName>
</protein>
<feature type="compositionally biased region" description="Basic and acidic residues" evidence="1">
    <location>
        <begin position="46"/>
        <end position="65"/>
    </location>
</feature>
<organism evidence="2 3">
    <name type="scientific">Echinimonas agarilytica</name>
    <dbReference type="NCBI Taxonomy" id="1215918"/>
    <lineage>
        <taxon>Bacteria</taxon>
        <taxon>Pseudomonadati</taxon>
        <taxon>Pseudomonadota</taxon>
        <taxon>Gammaproteobacteria</taxon>
        <taxon>Alteromonadales</taxon>
        <taxon>Echinimonadaceae</taxon>
        <taxon>Echinimonas</taxon>
    </lineage>
</organism>
<evidence type="ECO:0008006" key="4">
    <source>
        <dbReference type="Google" id="ProtNLM"/>
    </source>
</evidence>
<sequence>MNLVSNYAHVPLSPVNPQTQALAHDNQVREVIRQPSQVEPFPREPGIAKDQEQQRGNTKEPRQRAGGEAALSDSSSRLNQSTDVVDAIEGDPESQQQNASDQDQQPNGGQRDSNASAQSKSTSEESAQDVREQVELAELQSRDLEVKAHERAHASVGGQYAGAPNYSYERGPDGRQYAVEGTVSIDLTPIQGDPQATITKMRQVRAAATAPAEPSAQDLKVAAEANRQIAQAQAELLSGEASSSQPNAAPREFSGENSTTSSAINSALESKETAGFSAPAQVNSAIAEMAKRNDVISAVYRNSSVSSVAKSSFQLSA</sequence>
<feature type="compositionally biased region" description="Polar residues" evidence="1">
    <location>
        <begin position="72"/>
        <end position="83"/>
    </location>
</feature>